<dbReference type="AlphaFoldDB" id="A0A382E910"/>
<gene>
    <name evidence="1" type="ORF">METZ01_LOCUS199317</name>
</gene>
<dbReference type="EMBL" id="UINC01043030">
    <property type="protein sequence ID" value="SVB46463.1"/>
    <property type="molecule type" value="Genomic_DNA"/>
</dbReference>
<reference evidence="1" key="1">
    <citation type="submission" date="2018-05" db="EMBL/GenBank/DDBJ databases">
        <authorList>
            <person name="Lanie J.A."/>
            <person name="Ng W.-L."/>
            <person name="Kazmierczak K.M."/>
            <person name="Andrzejewski T.M."/>
            <person name="Davidsen T.M."/>
            <person name="Wayne K.J."/>
            <person name="Tettelin H."/>
            <person name="Glass J.I."/>
            <person name="Rusch D."/>
            <person name="Podicherti R."/>
            <person name="Tsui H.-C.T."/>
            <person name="Winkler M.E."/>
        </authorList>
    </citation>
    <scope>NUCLEOTIDE SEQUENCE</scope>
</reference>
<organism evidence="1">
    <name type="scientific">marine metagenome</name>
    <dbReference type="NCBI Taxonomy" id="408172"/>
    <lineage>
        <taxon>unclassified sequences</taxon>
        <taxon>metagenomes</taxon>
        <taxon>ecological metagenomes</taxon>
    </lineage>
</organism>
<evidence type="ECO:0000313" key="1">
    <source>
        <dbReference type="EMBL" id="SVB46463.1"/>
    </source>
</evidence>
<protein>
    <submittedName>
        <fullName evidence="1">Uncharacterized protein</fullName>
    </submittedName>
</protein>
<proteinExistence type="predicted"/>
<accession>A0A382E910</accession>
<sequence length="54" mass="6600">MQKNDILKVETKDEYWEDIPEQLFELIKTGIEKKNYQFKMDKGHLWLNVEISIE</sequence>
<name>A0A382E910_9ZZZZ</name>